<dbReference type="AlphaFoldDB" id="A0A395HNT9"/>
<dbReference type="PANTHER" id="PTHR31465">
    <property type="entry name" value="PROTEIN RTA1-RELATED"/>
    <property type="match status" value="1"/>
</dbReference>
<dbReference type="Proteomes" id="UP000248961">
    <property type="component" value="Unassembled WGS sequence"/>
</dbReference>
<sequence>MSIWSRQTTNVETDYKTAIWAFYRYYPSKAAAVIFTVLFAIATFLHLYQLIRRRTWFFIPFVIGGFCYIGRILSSEESPNWSLGPYIQQTLLLLLVPALSAASIYMMPGRIPLLLDAEPLSLLKRKWLTKFFVTGDILSFTVQAAGGALAAVHNGEKIVIAGLVVQILFFERSQSLDGWQHHLRVLYAANGLIMMRSVLRLIEYAMGKNGYLLRHEAFLYVFDALLMLVVMVLFNIVHPSSLLSGDGEKTD</sequence>
<reference evidence="6 7" key="1">
    <citation type="submission" date="2018-02" db="EMBL/GenBank/DDBJ databases">
        <title>The genomes of Aspergillus section Nigri reveals drivers in fungal speciation.</title>
        <authorList>
            <consortium name="DOE Joint Genome Institute"/>
            <person name="Vesth T.C."/>
            <person name="Nybo J."/>
            <person name="Theobald S."/>
            <person name="Brandl J."/>
            <person name="Frisvad J.C."/>
            <person name="Nielsen K.F."/>
            <person name="Lyhne E.K."/>
            <person name="Kogle M.E."/>
            <person name="Kuo A."/>
            <person name="Riley R."/>
            <person name="Clum A."/>
            <person name="Nolan M."/>
            <person name="Lipzen A."/>
            <person name="Salamov A."/>
            <person name="Henrissat B."/>
            <person name="Wiebenga A."/>
            <person name="De vries R.P."/>
            <person name="Grigoriev I.V."/>
            <person name="Mortensen U.H."/>
            <person name="Andersen M.R."/>
            <person name="Baker S.E."/>
        </authorList>
    </citation>
    <scope>NUCLEOTIDE SEQUENCE [LARGE SCALE GENOMIC DNA]</scope>
    <source>
        <strain evidence="6 7">CBS 101889</strain>
    </source>
</reference>
<evidence type="ECO:0000256" key="1">
    <source>
        <dbReference type="ARBA" id="ARBA00004141"/>
    </source>
</evidence>
<feature type="transmembrane region" description="Helical" evidence="5">
    <location>
        <begin position="55"/>
        <end position="74"/>
    </location>
</feature>
<dbReference type="Pfam" id="PF04479">
    <property type="entry name" value="RTA1"/>
    <property type="match status" value="1"/>
</dbReference>
<keyword evidence="7" id="KW-1185">Reference proteome</keyword>
<evidence type="ECO:0000256" key="5">
    <source>
        <dbReference type="SAM" id="Phobius"/>
    </source>
</evidence>
<feature type="transmembrane region" description="Helical" evidence="5">
    <location>
        <begin position="217"/>
        <end position="237"/>
    </location>
</feature>
<organism evidence="6 7">
    <name type="scientific">Aspergillus homomorphus (strain CBS 101889)</name>
    <dbReference type="NCBI Taxonomy" id="1450537"/>
    <lineage>
        <taxon>Eukaryota</taxon>
        <taxon>Fungi</taxon>
        <taxon>Dikarya</taxon>
        <taxon>Ascomycota</taxon>
        <taxon>Pezizomycotina</taxon>
        <taxon>Eurotiomycetes</taxon>
        <taxon>Eurotiomycetidae</taxon>
        <taxon>Eurotiales</taxon>
        <taxon>Aspergillaceae</taxon>
        <taxon>Aspergillus</taxon>
        <taxon>Aspergillus subgen. Circumdati</taxon>
    </lineage>
</organism>
<dbReference type="PANTHER" id="PTHR31465:SF1">
    <property type="entry name" value="PROTEIN RTA1-RELATED"/>
    <property type="match status" value="1"/>
</dbReference>
<dbReference type="EMBL" id="KZ824305">
    <property type="protein sequence ID" value="RAL09276.1"/>
    <property type="molecule type" value="Genomic_DNA"/>
</dbReference>
<protein>
    <submittedName>
        <fullName evidence="6">RTA1-domain-containing protein</fullName>
    </submittedName>
</protein>
<evidence type="ECO:0000256" key="2">
    <source>
        <dbReference type="ARBA" id="ARBA00022692"/>
    </source>
</evidence>
<gene>
    <name evidence="6" type="ORF">BO97DRAFT_416978</name>
</gene>
<dbReference type="OrthoDB" id="3358017at2759"/>
<evidence type="ECO:0000313" key="7">
    <source>
        <dbReference type="Proteomes" id="UP000248961"/>
    </source>
</evidence>
<accession>A0A395HNT9</accession>
<dbReference type="VEuPathDB" id="FungiDB:BO97DRAFT_416978"/>
<dbReference type="InterPro" id="IPR007568">
    <property type="entry name" value="RTA1"/>
</dbReference>
<keyword evidence="3 5" id="KW-1133">Transmembrane helix</keyword>
<dbReference type="GeneID" id="37200740"/>
<keyword evidence="4 5" id="KW-0472">Membrane</keyword>
<dbReference type="STRING" id="1450537.A0A395HNT9"/>
<comment type="subcellular location">
    <subcellularLocation>
        <location evidence="1">Membrane</location>
        <topology evidence="1">Multi-pass membrane protein</topology>
    </subcellularLocation>
</comment>
<dbReference type="GO" id="GO:0016020">
    <property type="term" value="C:membrane"/>
    <property type="evidence" value="ECO:0007669"/>
    <property type="project" value="UniProtKB-SubCell"/>
</dbReference>
<dbReference type="RefSeq" id="XP_025548430.1">
    <property type="nucleotide sequence ID" value="XM_025696451.1"/>
</dbReference>
<proteinExistence type="predicted"/>
<evidence type="ECO:0000256" key="3">
    <source>
        <dbReference type="ARBA" id="ARBA00022989"/>
    </source>
</evidence>
<feature type="transmembrane region" description="Helical" evidence="5">
    <location>
        <begin position="86"/>
        <end position="106"/>
    </location>
</feature>
<evidence type="ECO:0000256" key="4">
    <source>
        <dbReference type="ARBA" id="ARBA00023136"/>
    </source>
</evidence>
<evidence type="ECO:0000313" key="6">
    <source>
        <dbReference type="EMBL" id="RAL09276.1"/>
    </source>
</evidence>
<keyword evidence="2 5" id="KW-0812">Transmembrane</keyword>
<feature type="transmembrane region" description="Helical" evidence="5">
    <location>
        <begin position="30"/>
        <end position="48"/>
    </location>
</feature>
<name>A0A395HNT9_ASPHC</name>